<dbReference type="EC" id="1.11.1.24" evidence="2"/>
<evidence type="ECO:0000256" key="7">
    <source>
        <dbReference type="ARBA" id="ARBA00023284"/>
    </source>
</evidence>
<comment type="similarity">
    <text evidence="9">Belongs to the peroxiredoxin family. BCP/PrxQ subfamily.</text>
</comment>
<dbReference type="Pfam" id="PF00578">
    <property type="entry name" value="AhpC-TSA"/>
    <property type="match status" value="1"/>
</dbReference>
<keyword evidence="3" id="KW-0575">Peroxidase</keyword>
<dbReference type="Gene3D" id="3.40.30.10">
    <property type="entry name" value="Glutaredoxin"/>
    <property type="match status" value="1"/>
</dbReference>
<dbReference type="PROSITE" id="PS51352">
    <property type="entry name" value="THIOREDOXIN_2"/>
    <property type="match status" value="1"/>
</dbReference>
<dbReference type="InterPro" id="IPR013766">
    <property type="entry name" value="Thioredoxin_domain"/>
</dbReference>
<dbReference type="GO" id="GO:0045454">
    <property type="term" value="P:cell redox homeostasis"/>
    <property type="evidence" value="ECO:0007669"/>
    <property type="project" value="TreeGrafter"/>
</dbReference>
<comment type="function">
    <text evidence="1">Thiol-specific peroxidase that catalyzes the reduction of hydrogen peroxide and organic hydroperoxides to water and alcohols, respectively. Plays a role in cell protection against oxidative stress by detoxifying peroxides and as sensor of hydrogen peroxide-mediated signaling events.</text>
</comment>
<dbReference type="InterPro" id="IPR050924">
    <property type="entry name" value="Peroxiredoxin_BCP/PrxQ"/>
</dbReference>
<accession>A0A3P3VL18</accession>
<evidence type="ECO:0000313" key="13">
    <source>
        <dbReference type="EMBL" id="RRJ82469.1"/>
    </source>
</evidence>
<evidence type="ECO:0000256" key="3">
    <source>
        <dbReference type="ARBA" id="ARBA00022559"/>
    </source>
</evidence>
<protein>
    <recommendedName>
        <fullName evidence="2">thioredoxin-dependent peroxiredoxin</fullName>
        <ecNumber evidence="2">1.11.1.24</ecNumber>
    </recommendedName>
    <alternativeName>
        <fullName evidence="8">Thioredoxin peroxidase</fullName>
    </alternativeName>
    <alternativeName>
        <fullName evidence="10">Thioredoxin-dependent peroxiredoxin Bcp</fullName>
    </alternativeName>
</protein>
<evidence type="ECO:0000256" key="11">
    <source>
        <dbReference type="ARBA" id="ARBA00049091"/>
    </source>
</evidence>
<feature type="domain" description="Thioredoxin" evidence="12">
    <location>
        <begin position="44"/>
        <end position="212"/>
    </location>
</feature>
<evidence type="ECO:0000256" key="8">
    <source>
        <dbReference type="ARBA" id="ARBA00032824"/>
    </source>
</evidence>
<dbReference type="InterPro" id="IPR036249">
    <property type="entry name" value="Thioredoxin-like_sf"/>
</dbReference>
<evidence type="ECO:0000256" key="4">
    <source>
        <dbReference type="ARBA" id="ARBA00022862"/>
    </source>
</evidence>
<evidence type="ECO:0000256" key="9">
    <source>
        <dbReference type="ARBA" id="ARBA00038489"/>
    </source>
</evidence>
<evidence type="ECO:0000256" key="2">
    <source>
        <dbReference type="ARBA" id="ARBA00013017"/>
    </source>
</evidence>
<name>A0A3P3VL18_9GAMM</name>
<reference evidence="13 14" key="2">
    <citation type="submission" date="2018-12" db="EMBL/GenBank/DDBJ databases">
        <title>Simiduia agarivorans gen. nov., sp. nov., a marine, agarolytic bacterium isolated from shallow coastal water from Keelung, Taiwan.</title>
        <authorList>
            <person name="Shieh W.Y."/>
        </authorList>
    </citation>
    <scope>NUCLEOTIDE SEQUENCE [LARGE SCALE GENOMIC DNA]</scope>
    <source>
        <strain evidence="13 14">GTF-13</strain>
    </source>
</reference>
<dbReference type="AlphaFoldDB" id="A0A3P3VL18"/>
<evidence type="ECO:0000256" key="5">
    <source>
        <dbReference type="ARBA" id="ARBA00023002"/>
    </source>
</evidence>
<evidence type="ECO:0000313" key="14">
    <source>
        <dbReference type="Proteomes" id="UP000280792"/>
    </source>
</evidence>
<comment type="catalytic activity">
    <reaction evidence="11">
        <text>a hydroperoxide + [thioredoxin]-dithiol = an alcohol + [thioredoxin]-disulfide + H2O</text>
        <dbReference type="Rhea" id="RHEA:62620"/>
        <dbReference type="Rhea" id="RHEA-COMP:10698"/>
        <dbReference type="Rhea" id="RHEA-COMP:10700"/>
        <dbReference type="ChEBI" id="CHEBI:15377"/>
        <dbReference type="ChEBI" id="CHEBI:29950"/>
        <dbReference type="ChEBI" id="CHEBI:30879"/>
        <dbReference type="ChEBI" id="CHEBI:35924"/>
        <dbReference type="ChEBI" id="CHEBI:50058"/>
        <dbReference type="EC" id="1.11.1.24"/>
    </reaction>
</comment>
<keyword evidence="14" id="KW-1185">Reference proteome</keyword>
<dbReference type="CDD" id="cd02970">
    <property type="entry name" value="PRX_like2"/>
    <property type="match status" value="1"/>
</dbReference>
<comment type="caution">
    <text evidence="13">The sequence shown here is derived from an EMBL/GenBank/DDBJ whole genome shotgun (WGS) entry which is preliminary data.</text>
</comment>
<keyword evidence="6" id="KW-1015">Disulfide bond</keyword>
<dbReference type="GO" id="GO:0034599">
    <property type="term" value="P:cellular response to oxidative stress"/>
    <property type="evidence" value="ECO:0007669"/>
    <property type="project" value="TreeGrafter"/>
</dbReference>
<dbReference type="EMBL" id="QWEZ01000002">
    <property type="protein sequence ID" value="RRJ82469.1"/>
    <property type="molecule type" value="Genomic_DNA"/>
</dbReference>
<dbReference type="PANTHER" id="PTHR42801:SF7">
    <property type="entry name" value="SLL1159 PROTEIN"/>
    <property type="match status" value="1"/>
</dbReference>
<evidence type="ECO:0000256" key="10">
    <source>
        <dbReference type="ARBA" id="ARBA00042639"/>
    </source>
</evidence>
<keyword evidence="7" id="KW-0676">Redox-active center</keyword>
<evidence type="ECO:0000259" key="12">
    <source>
        <dbReference type="PROSITE" id="PS51352"/>
    </source>
</evidence>
<dbReference type="GO" id="GO:0008379">
    <property type="term" value="F:thioredoxin peroxidase activity"/>
    <property type="evidence" value="ECO:0007669"/>
    <property type="project" value="TreeGrafter"/>
</dbReference>
<dbReference type="PANTHER" id="PTHR42801">
    <property type="entry name" value="THIOREDOXIN-DEPENDENT PEROXIDE REDUCTASE"/>
    <property type="match status" value="1"/>
</dbReference>
<keyword evidence="5" id="KW-0560">Oxidoreductase</keyword>
<organism evidence="13 14">
    <name type="scientific">Aestuariirhabdus litorea</name>
    <dbReference type="NCBI Taxonomy" id="2528527"/>
    <lineage>
        <taxon>Bacteria</taxon>
        <taxon>Pseudomonadati</taxon>
        <taxon>Pseudomonadota</taxon>
        <taxon>Gammaproteobacteria</taxon>
        <taxon>Oceanospirillales</taxon>
        <taxon>Aestuariirhabdaceae</taxon>
        <taxon>Aestuariirhabdus</taxon>
    </lineage>
</organism>
<reference evidence="13 14" key="1">
    <citation type="submission" date="2018-08" db="EMBL/GenBank/DDBJ databases">
        <authorList>
            <person name="Khan S.A."/>
        </authorList>
    </citation>
    <scope>NUCLEOTIDE SEQUENCE [LARGE SCALE GENOMIC DNA]</scope>
    <source>
        <strain evidence="13 14">GTF-13</strain>
    </source>
</reference>
<gene>
    <name evidence="13" type="ORF">D0544_11380</name>
</gene>
<evidence type="ECO:0000256" key="1">
    <source>
        <dbReference type="ARBA" id="ARBA00003330"/>
    </source>
</evidence>
<evidence type="ECO:0000256" key="6">
    <source>
        <dbReference type="ARBA" id="ARBA00023157"/>
    </source>
</evidence>
<dbReference type="Proteomes" id="UP000280792">
    <property type="component" value="Unassembled WGS sequence"/>
</dbReference>
<dbReference type="SUPFAM" id="SSF52833">
    <property type="entry name" value="Thioredoxin-like"/>
    <property type="match status" value="1"/>
</dbReference>
<dbReference type="InterPro" id="IPR000866">
    <property type="entry name" value="AhpC/TSA"/>
</dbReference>
<dbReference type="GO" id="GO:0005737">
    <property type="term" value="C:cytoplasm"/>
    <property type="evidence" value="ECO:0007669"/>
    <property type="project" value="TreeGrafter"/>
</dbReference>
<sequence length="212" mass="23213">MTTLTDQIAAYDVQKQQKVPAELLQQMEEATRALVATGIEQQALNRGDSLPDITLPNARGEQVRLYDLLQQGPLVINFYRGGWCPYCNLELAALQSALPEILARGAQLVAISPQTPDQSLSTAEKNALAFEVLCDVGNRAAEQFGLVFELPDSIRAIYDKFGIDVVAHNGDSSFKLPVPASYVVNRDGVISYAFVNADYTRRVEPSELVNAL</sequence>
<proteinExistence type="inferred from homology"/>
<dbReference type="RefSeq" id="WP_125016223.1">
    <property type="nucleotide sequence ID" value="NZ_QWEZ01000002.1"/>
</dbReference>
<keyword evidence="4" id="KW-0049">Antioxidant</keyword>